<evidence type="ECO:0000259" key="4">
    <source>
        <dbReference type="Pfam" id="PF02834"/>
    </source>
</evidence>
<dbReference type="AlphaFoldDB" id="A0A1G2RBX0"/>
<dbReference type="GO" id="GO:0008664">
    <property type="term" value="F:RNA 2',3'-cyclic 3'-phosphodiesterase activity"/>
    <property type="evidence" value="ECO:0007669"/>
    <property type="project" value="UniProtKB-EC"/>
</dbReference>
<organism evidence="5 6">
    <name type="scientific">Candidatus Wildermuthbacteria bacterium RIFCSPHIGHO2_12_FULL_40_12</name>
    <dbReference type="NCBI Taxonomy" id="1802457"/>
    <lineage>
        <taxon>Bacteria</taxon>
        <taxon>Candidatus Wildermuthiibacteriota</taxon>
    </lineage>
</organism>
<feature type="compositionally biased region" description="Basic and acidic residues" evidence="3">
    <location>
        <begin position="89"/>
        <end position="106"/>
    </location>
</feature>
<comment type="caution">
    <text evidence="5">The sequence shown here is derived from an EMBL/GenBank/DDBJ whole genome shotgun (WGS) entry which is preliminary data.</text>
</comment>
<comment type="catalytic activity">
    <reaction evidence="2">
        <text>a 3'-end 2',3'-cyclophospho-ribonucleotide-RNA + H2O = a 3'-end 2'-phospho-ribonucleotide-RNA + H(+)</text>
        <dbReference type="Rhea" id="RHEA:11828"/>
        <dbReference type="Rhea" id="RHEA-COMP:10464"/>
        <dbReference type="Rhea" id="RHEA-COMP:17353"/>
        <dbReference type="ChEBI" id="CHEBI:15377"/>
        <dbReference type="ChEBI" id="CHEBI:15378"/>
        <dbReference type="ChEBI" id="CHEBI:83064"/>
        <dbReference type="ChEBI" id="CHEBI:173113"/>
        <dbReference type="EC" id="3.1.4.58"/>
    </reaction>
</comment>
<evidence type="ECO:0000313" key="5">
    <source>
        <dbReference type="EMBL" id="OHA70323.1"/>
    </source>
</evidence>
<feature type="region of interest" description="Disordered" evidence="3">
    <location>
        <begin position="89"/>
        <end position="111"/>
    </location>
</feature>
<dbReference type="InterPro" id="IPR009097">
    <property type="entry name" value="Cyclic_Pdiesterase"/>
</dbReference>
<dbReference type="InterPro" id="IPR014051">
    <property type="entry name" value="Phosphoesterase_HXTX"/>
</dbReference>
<dbReference type="InterPro" id="IPR004175">
    <property type="entry name" value="RNA_CPDase"/>
</dbReference>
<reference evidence="5 6" key="1">
    <citation type="journal article" date="2016" name="Nat. Commun.">
        <title>Thousands of microbial genomes shed light on interconnected biogeochemical processes in an aquifer system.</title>
        <authorList>
            <person name="Anantharaman K."/>
            <person name="Brown C.T."/>
            <person name="Hug L.A."/>
            <person name="Sharon I."/>
            <person name="Castelle C.J."/>
            <person name="Probst A.J."/>
            <person name="Thomas B.C."/>
            <person name="Singh A."/>
            <person name="Wilkins M.J."/>
            <person name="Karaoz U."/>
            <person name="Brodie E.L."/>
            <person name="Williams K.H."/>
            <person name="Hubbard S.S."/>
            <person name="Banfield J.F."/>
        </authorList>
    </citation>
    <scope>NUCLEOTIDE SEQUENCE [LARGE SCALE GENOMIC DNA]</scope>
</reference>
<dbReference type="SUPFAM" id="SSF55144">
    <property type="entry name" value="LigT-like"/>
    <property type="match status" value="2"/>
</dbReference>
<evidence type="ECO:0000256" key="2">
    <source>
        <dbReference type="HAMAP-Rule" id="MF_01940"/>
    </source>
</evidence>
<feature type="active site" description="Proton donor" evidence="2">
    <location>
        <position position="47"/>
    </location>
</feature>
<dbReference type="STRING" id="1802457.A3F15_02700"/>
<dbReference type="PANTHER" id="PTHR35561">
    <property type="entry name" value="RNA 2',3'-CYCLIC PHOSPHODIESTERASE"/>
    <property type="match status" value="1"/>
</dbReference>
<dbReference type="HAMAP" id="MF_01940">
    <property type="entry name" value="RNA_CPDase"/>
    <property type="match status" value="1"/>
</dbReference>
<name>A0A1G2RBX0_9BACT</name>
<proteinExistence type="inferred from homology"/>
<comment type="function">
    <text evidence="2">Hydrolyzes RNA 2',3'-cyclic phosphodiester to an RNA 2'-phosphomonoester.</text>
</comment>
<feature type="active site" description="Proton acceptor" evidence="2">
    <location>
        <position position="163"/>
    </location>
</feature>
<feature type="short sequence motif" description="HXTX 2" evidence="2">
    <location>
        <begin position="163"/>
        <end position="166"/>
    </location>
</feature>
<protein>
    <recommendedName>
        <fullName evidence="2">RNA 2',3'-cyclic phosphodiesterase</fullName>
        <shortName evidence="2">RNA 2',3'-CPDase</shortName>
        <ecNumber evidence="2">3.1.4.58</ecNumber>
    </recommendedName>
</protein>
<dbReference type="EMBL" id="MHUC01000032">
    <property type="protein sequence ID" value="OHA70323.1"/>
    <property type="molecule type" value="Genomic_DNA"/>
</dbReference>
<feature type="short sequence motif" description="HXTX 1" evidence="2">
    <location>
        <begin position="47"/>
        <end position="50"/>
    </location>
</feature>
<dbReference type="PANTHER" id="PTHR35561:SF1">
    <property type="entry name" value="RNA 2',3'-CYCLIC PHOSPHODIESTERASE"/>
    <property type="match status" value="1"/>
</dbReference>
<keyword evidence="1 2" id="KW-0378">Hydrolase</keyword>
<accession>A0A1G2RBX0</accession>
<evidence type="ECO:0000313" key="6">
    <source>
        <dbReference type="Proteomes" id="UP000177078"/>
    </source>
</evidence>
<evidence type="ECO:0000256" key="3">
    <source>
        <dbReference type="SAM" id="MobiDB-lite"/>
    </source>
</evidence>
<dbReference type="Pfam" id="PF02834">
    <property type="entry name" value="LigT_PEase"/>
    <property type="match status" value="1"/>
</dbReference>
<dbReference type="GO" id="GO:0004113">
    <property type="term" value="F:2',3'-cyclic-nucleotide 3'-phosphodiesterase activity"/>
    <property type="evidence" value="ECO:0007669"/>
    <property type="project" value="InterPro"/>
</dbReference>
<gene>
    <name evidence="5" type="ORF">A3F15_02700</name>
</gene>
<dbReference type="Proteomes" id="UP000177078">
    <property type="component" value="Unassembled WGS sequence"/>
</dbReference>
<dbReference type="EC" id="3.1.4.58" evidence="2"/>
<feature type="domain" description="Phosphoesterase HXTX" evidence="4">
    <location>
        <begin position="18"/>
        <end position="97"/>
    </location>
</feature>
<comment type="similarity">
    <text evidence="2">Belongs to the 2H phosphoesterase superfamily. ThpR family.</text>
</comment>
<evidence type="ECO:0000256" key="1">
    <source>
        <dbReference type="ARBA" id="ARBA00022801"/>
    </source>
</evidence>
<dbReference type="Gene3D" id="3.90.1140.10">
    <property type="entry name" value="Cyclic phosphodiesterase"/>
    <property type="match status" value="1"/>
</dbReference>
<sequence>MENDKMKTRKRIFIAINLPDKTKEELLRYQSFWSDLPAHWTKKENLHITLSFLGYLADAELPDVLAVTERIAAKTESFSVALDKICYGPKDKKPPRPRTKQEKEDLQQDYGHGNRYGVGARMIWAVGENPKLGKLQRELERSLLFSGNEKTVNTDENRTYTAHITLARIRQWEFRRIDPEAIPIIDNDISLSFSVNSIEIMESILKKGGPQYIALESYPLG</sequence>